<dbReference type="InterPro" id="IPR003838">
    <property type="entry name" value="ABC3_permease_C"/>
</dbReference>
<feature type="domain" description="ABC3 transporter permease C-terminal" evidence="8">
    <location>
        <begin position="305"/>
        <end position="434"/>
    </location>
</feature>
<dbReference type="InterPro" id="IPR025857">
    <property type="entry name" value="MacB_PCD"/>
</dbReference>
<evidence type="ECO:0000256" key="5">
    <source>
        <dbReference type="ARBA" id="ARBA00023136"/>
    </source>
</evidence>
<dbReference type="AlphaFoldDB" id="A0A6P1TL98"/>
<dbReference type="GO" id="GO:0005886">
    <property type="term" value="C:plasma membrane"/>
    <property type="evidence" value="ECO:0007669"/>
    <property type="project" value="UniProtKB-SubCell"/>
</dbReference>
<feature type="transmembrane region" description="Helical" evidence="7">
    <location>
        <begin position="300"/>
        <end position="327"/>
    </location>
</feature>
<dbReference type="Pfam" id="PF02687">
    <property type="entry name" value="FtsX"/>
    <property type="match status" value="1"/>
</dbReference>
<dbReference type="Proteomes" id="UP000464314">
    <property type="component" value="Chromosome"/>
</dbReference>
<evidence type="ECO:0000259" key="8">
    <source>
        <dbReference type="Pfam" id="PF02687"/>
    </source>
</evidence>
<evidence type="ECO:0000256" key="6">
    <source>
        <dbReference type="ARBA" id="ARBA00038076"/>
    </source>
</evidence>
<keyword evidence="3 7" id="KW-0812">Transmembrane</keyword>
<evidence type="ECO:0000313" key="10">
    <source>
        <dbReference type="EMBL" id="QHQ60791.1"/>
    </source>
</evidence>
<evidence type="ECO:0000256" key="3">
    <source>
        <dbReference type="ARBA" id="ARBA00022692"/>
    </source>
</evidence>
<evidence type="ECO:0000259" key="9">
    <source>
        <dbReference type="Pfam" id="PF12704"/>
    </source>
</evidence>
<feature type="transmembrane region" description="Helical" evidence="7">
    <location>
        <begin position="348"/>
        <end position="370"/>
    </location>
</feature>
<protein>
    <submittedName>
        <fullName evidence="10">FtsX-like permease family protein</fullName>
    </submittedName>
</protein>
<keyword evidence="2" id="KW-1003">Cell membrane</keyword>
<dbReference type="RefSeq" id="WP_161837622.1">
    <property type="nucleotide sequence ID" value="NZ_CP048000.1"/>
</dbReference>
<comment type="subcellular location">
    <subcellularLocation>
        <location evidence="1">Cell membrane</location>
        <topology evidence="1">Multi-pass membrane protein</topology>
    </subcellularLocation>
</comment>
<evidence type="ECO:0000256" key="2">
    <source>
        <dbReference type="ARBA" id="ARBA00022475"/>
    </source>
</evidence>
<dbReference type="GO" id="GO:0022857">
    <property type="term" value="F:transmembrane transporter activity"/>
    <property type="evidence" value="ECO:0007669"/>
    <property type="project" value="TreeGrafter"/>
</dbReference>
<accession>A0A6P1TL98</accession>
<keyword evidence="11" id="KW-1185">Reference proteome</keyword>
<reference evidence="10 11" key="1">
    <citation type="submission" date="2020-01" db="EMBL/GenBank/DDBJ databases">
        <title>Genome analysis of Anaerocolumna sp. CBA3638.</title>
        <authorList>
            <person name="Kim J."/>
            <person name="Roh S.W."/>
        </authorList>
    </citation>
    <scope>NUCLEOTIDE SEQUENCE [LARGE SCALE GENOMIC DNA]</scope>
    <source>
        <strain evidence="10 11">CBA3638</strain>
    </source>
</reference>
<dbReference type="PANTHER" id="PTHR30572:SF4">
    <property type="entry name" value="ABC TRANSPORTER PERMEASE YTRF"/>
    <property type="match status" value="1"/>
</dbReference>
<dbReference type="EMBL" id="CP048000">
    <property type="protein sequence ID" value="QHQ60791.1"/>
    <property type="molecule type" value="Genomic_DNA"/>
</dbReference>
<comment type="similarity">
    <text evidence="6">Belongs to the ABC-4 integral membrane protein family.</text>
</comment>
<dbReference type="InterPro" id="IPR050250">
    <property type="entry name" value="Macrolide_Exporter_MacB"/>
</dbReference>
<dbReference type="PANTHER" id="PTHR30572">
    <property type="entry name" value="MEMBRANE COMPONENT OF TRANSPORTER-RELATED"/>
    <property type="match status" value="1"/>
</dbReference>
<keyword evidence="5 7" id="KW-0472">Membrane</keyword>
<keyword evidence="4 7" id="KW-1133">Transmembrane helix</keyword>
<evidence type="ECO:0000313" key="11">
    <source>
        <dbReference type="Proteomes" id="UP000464314"/>
    </source>
</evidence>
<feature type="transmembrane region" description="Helical" evidence="7">
    <location>
        <begin position="405"/>
        <end position="425"/>
    </location>
</feature>
<dbReference type="Pfam" id="PF12704">
    <property type="entry name" value="MacB_PCD"/>
    <property type="match status" value="1"/>
</dbReference>
<organism evidence="10 11">
    <name type="scientific">Anaerocolumna sedimenticola</name>
    <dbReference type="NCBI Taxonomy" id="2696063"/>
    <lineage>
        <taxon>Bacteria</taxon>
        <taxon>Bacillati</taxon>
        <taxon>Bacillota</taxon>
        <taxon>Clostridia</taxon>
        <taxon>Lachnospirales</taxon>
        <taxon>Lachnospiraceae</taxon>
        <taxon>Anaerocolumna</taxon>
    </lineage>
</organism>
<dbReference type="KEGG" id="anr:Ana3638_08410"/>
<feature type="domain" description="MacB-like periplasmic core" evidence="9">
    <location>
        <begin position="21"/>
        <end position="276"/>
    </location>
</feature>
<sequence>MRISDLIKMGLRNLSRRKARTALTVTGVVIGTISIVVMISIGIGMNTNFKSQVMEQGSLTTINVERYANIMDEEGNYVNSKEQVMNDSLVEQIKGLEHVKAVAPIISTDATLHSGKYESYVQINAVDSSMFDEFDFPLLTSGSYPSAEDNHVIVFGSDTLMNFYNPYVRSSAQKEIDLNKDKVTLGFNRYQVDQKKKPFSLKINDFAVMNRTENYEYDYFCYMDINYFRSLFKKYTNTLKAEDRKKALASIENYGTIKITVDNIKNVTKVQDKIEELGYQTSSLAMYLEPMQKTSNMLQMVLGGIGAIAMLVSAINIANTMIMSIYERTKEIGIMKVLGCIIRDIKKLFLFEAGMIGLIGGIIGIILSYIGSWAINKFGQPLFKALLSTNYMYDMESAKFSVIPIWLPFLAAGFAILVGILSGYYPANRATKISAIEAMKTDG</sequence>
<gene>
    <name evidence="10" type="ORF">Ana3638_08410</name>
</gene>
<evidence type="ECO:0000256" key="1">
    <source>
        <dbReference type="ARBA" id="ARBA00004651"/>
    </source>
</evidence>
<feature type="transmembrane region" description="Helical" evidence="7">
    <location>
        <begin position="21"/>
        <end position="45"/>
    </location>
</feature>
<proteinExistence type="inferred from homology"/>
<evidence type="ECO:0000256" key="7">
    <source>
        <dbReference type="SAM" id="Phobius"/>
    </source>
</evidence>
<evidence type="ECO:0000256" key="4">
    <source>
        <dbReference type="ARBA" id="ARBA00022989"/>
    </source>
</evidence>
<name>A0A6P1TL98_9FIRM</name>